<keyword evidence="7" id="KW-1185">Reference proteome</keyword>
<dbReference type="PROSITE" id="PS51635">
    <property type="entry name" value="PNPLA"/>
    <property type="match status" value="1"/>
</dbReference>
<evidence type="ECO:0000313" key="6">
    <source>
        <dbReference type="EMBL" id="ACB36355.1"/>
    </source>
</evidence>
<keyword evidence="2" id="KW-0442">Lipid degradation</keyword>
<dbReference type="AlphaFoldDB" id="B1XXN6"/>
<dbReference type="Pfam" id="PF01734">
    <property type="entry name" value="Patatin"/>
    <property type="match status" value="1"/>
</dbReference>
<evidence type="ECO:0000313" key="7">
    <source>
        <dbReference type="Proteomes" id="UP000001693"/>
    </source>
</evidence>
<feature type="short sequence motif" description="DGA/G" evidence="2">
    <location>
        <begin position="389"/>
        <end position="391"/>
    </location>
</feature>
<dbReference type="KEGG" id="lch:Lcho_4103"/>
<evidence type="ECO:0000256" key="3">
    <source>
        <dbReference type="SAM" id="MobiDB-lite"/>
    </source>
</evidence>
<feature type="active site" description="Nucleophile" evidence="2">
    <location>
        <position position="48"/>
    </location>
</feature>
<dbReference type="SUPFAM" id="SSF52151">
    <property type="entry name" value="FabD/lysophospholipase-like"/>
    <property type="match status" value="1"/>
</dbReference>
<feature type="region of interest" description="Disordered" evidence="3">
    <location>
        <begin position="580"/>
        <end position="644"/>
    </location>
</feature>
<dbReference type="OrthoDB" id="9770965at2"/>
<organism evidence="6 7">
    <name type="scientific">Leptothrix cholodnii (strain ATCC 51168 / LMG 8142 / SP-6)</name>
    <name type="common">Leptothrix discophora (strain SP-6)</name>
    <dbReference type="NCBI Taxonomy" id="395495"/>
    <lineage>
        <taxon>Bacteria</taxon>
        <taxon>Pseudomonadati</taxon>
        <taxon>Pseudomonadota</taxon>
        <taxon>Betaproteobacteria</taxon>
        <taxon>Burkholderiales</taxon>
        <taxon>Sphaerotilaceae</taxon>
        <taxon>Leptothrix</taxon>
    </lineage>
</organism>
<sequence length="685" mass="75241">MSADDREPPEDRFCDLVLTGGVTSGVIYPAAIHALSRKYRFHAIGGTSAGAMAAALTAAAEYARRFGSSAGFEVLKEIPERLARPVGQGRDAKTKLLALFQPSPRCARLFEVLLDVIGTDLQRTFDGLFKRSVKAIARVYGNGPAAIVTGVFLSSLVAIASGLDTTVERASVAVLAFVIGIGVVIAVITARLLRDVRDGLIANDYGLCTGLSASDTPDEDSEAVIDWLHKGIQWACGRSTDDTPLTFKDLWEAPATGLPPPKPRQAGRRAIDLRMVTTSLTHGRPYELPLADTAENECLFFCLDDWRRYFPPRVIEQLRATCTPYGALAGRFDHAPEPEGKVLLQMPRARMPLVVAARLSLSFPVLFCAVPAWGFDPALRQFRPCWFSDGGICANFPIHLFDASIPSWPTFGVFLTENRNGDDESNVEVTHTHDAGAHDVWSDFGDPNEPPSLARLGRFAWSIVNTARRWHDHTLARMPGVRDRVVRVALGRDQGELNLKMKPDDILRMVDECGLKAAQELIAKFAPDDTQGSVATAWSEHRWVRFNAIVDGLRERLDGLADAAEAAPYSLKISQQIERAGQHSPLRRGHADRLPRGPWQSAPPPMFEAEDETGSGSGDAAARRAAPLGQHRRDTGEDRLDDDQRQALAALLDALVEFEQKLQQSWHEQPYVPNPRPRLAVRPPM</sequence>
<feature type="domain" description="PNPLA" evidence="5">
    <location>
        <begin position="16"/>
        <end position="402"/>
    </location>
</feature>
<gene>
    <name evidence="6" type="ordered locus">Lcho_4103</name>
</gene>
<dbReference type="InterPro" id="IPR002641">
    <property type="entry name" value="PNPLA_dom"/>
</dbReference>
<dbReference type="EMBL" id="CP001013">
    <property type="protein sequence ID" value="ACB36355.1"/>
    <property type="molecule type" value="Genomic_DNA"/>
</dbReference>
<keyword evidence="4" id="KW-1133">Transmembrane helix</keyword>
<dbReference type="PANTHER" id="PTHR46394:SF1">
    <property type="entry name" value="PNPLA DOMAIN-CONTAINING PROTEIN"/>
    <property type="match status" value="1"/>
</dbReference>
<dbReference type="HOGENOM" id="CLU_026844_0_0_4"/>
<feature type="region of interest" description="Disordered" evidence="3">
    <location>
        <begin position="664"/>
        <end position="685"/>
    </location>
</feature>
<keyword evidence="4" id="KW-0812">Transmembrane</keyword>
<dbReference type="Proteomes" id="UP000001693">
    <property type="component" value="Chromosome"/>
</dbReference>
<evidence type="ECO:0000256" key="1">
    <source>
        <dbReference type="ARBA" id="ARBA00023098"/>
    </source>
</evidence>
<keyword evidence="1 2" id="KW-0443">Lipid metabolism</keyword>
<evidence type="ECO:0000256" key="4">
    <source>
        <dbReference type="SAM" id="Phobius"/>
    </source>
</evidence>
<name>B1XXN6_LEPCP</name>
<evidence type="ECO:0000256" key="2">
    <source>
        <dbReference type="PROSITE-ProRule" id="PRU01161"/>
    </source>
</evidence>
<keyword evidence="2" id="KW-0378">Hydrolase</keyword>
<dbReference type="GO" id="GO:0016042">
    <property type="term" value="P:lipid catabolic process"/>
    <property type="evidence" value="ECO:0007669"/>
    <property type="project" value="UniProtKB-UniRule"/>
</dbReference>
<comment type="caution">
    <text evidence="2">Lacks conserved residue(s) required for the propagation of feature annotation.</text>
</comment>
<dbReference type="RefSeq" id="WP_012349098.1">
    <property type="nucleotide sequence ID" value="NC_010524.1"/>
</dbReference>
<dbReference type="PANTHER" id="PTHR46394">
    <property type="entry name" value="ANNEXIN"/>
    <property type="match status" value="1"/>
</dbReference>
<protein>
    <submittedName>
        <fullName evidence="6">Patatin</fullName>
    </submittedName>
</protein>
<accession>B1XXN6</accession>
<reference evidence="6 7" key="1">
    <citation type="submission" date="2008-03" db="EMBL/GenBank/DDBJ databases">
        <title>Complete sequence of Leptothrix cholodnii SP-6.</title>
        <authorList>
            <consortium name="US DOE Joint Genome Institute"/>
            <person name="Copeland A."/>
            <person name="Lucas S."/>
            <person name="Lapidus A."/>
            <person name="Glavina del Rio T."/>
            <person name="Dalin E."/>
            <person name="Tice H."/>
            <person name="Bruce D."/>
            <person name="Goodwin L."/>
            <person name="Pitluck S."/>
            <person name="Chertkov O."/>
            <person name="Brettin T."/>
            <person name="Detter J.C."/>
            <person name="Han C."/>
            <person name="Kuske C.R."/>
            <person name="Schmutz J."/>
            <person name="Larimer F."/>
            <person name="Land M."/>
            <person name="Hauser L."/>
            <person name="Kyrpides N."/>
            <person name="Lykidis A."/>
            <person name="Emerson D."/>
            <person name="Richardson P."/>
        </authorList>
    </citation>
    <scope>NUCLEOTIDE SEQUENCE [LARGE SCALE GENOMIC DNA]</scope>
    <source>
        <strain evidence="7">ATCC 51168 / LMG 8142 / SP-6</strain>
    </source>
</reference>
<dbReference type="InterPro" id="IPR016035">
    <property type="entry name" value="Acyl_Trfase/lysoPLipase"/>
</dbReference>
<feature type="short sequence motif" description="GXSXG" evidence="2">
    <location>
        <begin position="46"/>
        <end position="50"/>
    </location>
</feature>
<dbReference type="InterPro" id="IPR052580">
    <property type="entry name" value="Lipid_Hydrolase"/>
</dbReference>
<dbReference type="STRING" id="395495.Lcho_4103"/>
<feature type="active site" description="Proton acceptor" evidence="2">
    <location>
        <position position="389"/>
    </location>
</feature>
<keyword evidence="4" id="KW-0472">Membrane</keyword>
<dbReference type="GO" id="GO:0016787">
    <property type="term" value="F:hydrolase activity"/>
    <property type="evidence" value="ECO:0007669"/>
    <property type="project" value="UniProtKB-UniRule"/>
</dbReference>
<feature type="transmembrane region" description="Helical" evidence="4">
    <location>
        <begin position="172"/>
        <end position="193"/>
    </location>
</feature>
<evidence type="ECO:0000259" key="5">
    <source>
        <dbReference type="PROSITE" id="PS51635"/>
    </source>
</evidence>
<proteinExistence type="predicted"/>
<dbReference type="Gene3D" id="3.40.1090.10">
    <property type="entry name" value="Cytosolic phospholipase A2 catalytic domain"/>
    <property type="match status" value="2"/>
</dbReference>
<feature type="compositionally biased region" description="Basic and acidic residues" evidence="3">
    <location>
        <begin position="631"/>
        <end position="644"/>
    </location>
</feature>
<feature type="transmembrane region" description="Helical" evidence="4">
    <location>
        <begin position="353"/>
        <end position="375"/>
    </location>
</feature>
<dbReference type="eggNOG" id="COG1752">
    <property type="taxonomic scope" value="Bacteria"/>
</dbReference>
<feature type="transmembrane region" description="Helical" evidence="4">
    <location>
        <begin position="139"/>
        <end position="160"/>
    </location>
</feature>